<organism evidence="2 3">
    <name type="scientific">Lunasporangiospora selenospora</name>
    <dbReference type="NCBI Taxonomy" id="979761"/>
    <lineage>
        <taxon>Eukaryota</taxon>
        <taxon>Fungi</taxon>
        <taxon>Fungi incertae sedis</taxon>
        <taxon>Mucoromycota</taxon>
        <taxon>Mortierellomycotina</taxon>
        <taxon>Mortierellomycetes</taxon>
        <taxon>Mortierellales</taxon>
        <taxon>Mortierellaceae</taxon>
        <taxon>Lunasporangiospora</taxon>
    </lineage>
</organism>
<dbReference type="Proteomes" id="UP000780801">
    <property type="component" value="Unassembled WGS sequence"/>
</dbReference>
<evidence type="ECO:0000313" key="3">
    <source>
        <dbReference type="Proteomes" id="UP000780801"/>
    </source>
</evidence>
<accession>A0A9P6EUR2</accession>
<evidence type="ECO:0000313" key="2">
    <source>
        <dbReference type="EMBL" id="KAF9536489.1"/>
    </source>
</evidence>
<protein>
    <submittedName>
        <fullName evidence="2">Uncharacterized protein</fullName>
    </submittedName>
</protein>
<dbReference type="EMBL" id="JAABOA010008013">
    <property type="protein sequence ID" value="KAF9536489.1"/>
    <property type="molecule type" value="Genomic_DNA"/>
</dbReference>
<reference evidence="2" key="1">
    <citation type="journal article" date="2020" name="Fungal Divers.">
        <title>Resolving the Mortierellaceae phylogeny through synthesis of multi-gene phylogenetics and phylogenomics.</title>
        <authorList>
            <person name="Vandepol N."/>
            <person name="Liber J."/>
            <person name="Desiro A."/>
            <person name="Na H."/>
            <person name="Kennedy M."/>
            <person name="Barry K."/>
            <person name="Grigoriev I.V."/>
            <person name="Miller A.N."/>
            <person name="O'Donnell K."/>
            <person name="Stajich J.E."/>
            <person name="Bonito G."/>
        </authorList>
    </citation>
    <scope>NUCLEOTIDE SEQUENCE</scope>
    <source>
        <strain evidence="2">KOD1015</strain>
    </source>
</reference>
<gene>
    <name evidence="2" type="ORF">BGW38_010188</name>
</gene>
<name>A0A9P6EUR2_9FUNG</name>
<proteinExistence type="predicted"/>
<keyword evidence="3" id="KW-1185">Reference proteome</keyword>
<feature type="non-terminal residue" evidence="2">
    <location>
        <position position="77"/>
    </location>
</feature>
<feature type="compositionally biased region" description="Basic and acidic residues" evidence="1">
    <location>
        <begin position="54"/>
        <end position="77"/>
    </location>
</feature>
<feature type="compositionally biased region" description="Polar residues" evidence="1">
    <location>
        <begin position="27"/>
        <end position="45"/>
    </location>
</feature>
<feature type="region of interest" description="Disordered" evidence="1">
    <location>
        <begin position="1"/>
        <end position="77"/>
    </location>
</feature>
<evidence type="ECO:0000256" key="1">
    <source>
        <dbReference type="SAM" id="MobiDB-lite"/>
    </source>
</evidence>
<dbReference type="AlphaFoldDB" id="A0A9P6EUR2"/>
<comment type="caution">
    <text evidence="2">The sequence shown here is derived from an EMBL/GenBank/DDBJ whole genome shotgun (WGS) entry which is preliminary data.</text>
</comment>
<sequence>MADVENAPGIVPASPLVELVDPVTDQGLDSDSAPVSTPGSPSSQQLHDEDDQEHETHGQDENGEDSSDHSQDVDNTN</sequence>